<dbReference type="OMA" id="YETNKGA"/>
<feature type="compositionally biased region" description="Low complexity" evidence="1">
    <location>
        <begin position="135"/>
        <end position="154"/>
    </location>
</feature>
<dbReference type="InterPro" id="IPR039914">
    <property type="entry name" value="SRP9-like"/>
</dbReference>
<feature type="region of interest" description="Disordered" evidence="1">
    <location>
        <begin position="30"/>
        <end position="67"/>
    </location>
</feature>
<dbReference type="GeneID" id="27901410"/>
<organism evidence="3 4">
    <name type="scientific">Sphaerulina musiva (strain SO2202)</name>
    <name type="common">Poplar stem canker fungus</name>
    <name type="synonym">Septoria musiva</name>
    <dbReference type="NCBI Taxonomy" id="692275"/>
    <lineage>
        <taxon>Eukaryota</taxon>
        <taxon>Fungi</taxon>
        <taxon>Dikarya</taxon>
        <taxon>Ascomycota</taxon>
        <taxon>Pezizomycotina</taxon>
        <taxon>Dothideomycetes</taxon>
        <taxon>Dothideomycetidae</taxon>
        <taxon>Mycosphaerellales</taxon>
        <taxon>Mycosphaerellaceae</taxon>
        <taxon>Sphaerulina</taxon>
    </lineage>
</organism>
<dbReference type="STRING" id="692275.M3CP32"/>
<dbReference type="PANTHER" id="PTHR12834">
    <property type="entry name" value="SIGNAL RECOGNITION PARTICLE 9 KDA PROTEIN"/>
    <property type="match status" value="1"/>
</dbReference>
<dbReference type="Pfam" id="PF05486">
    <property type="entry name" value="SRP9-21"/>
    <property type="match status" value="1"/>
</dbReference>
<feature type="region of interest" description="Disordered" evidence="1">
    <location>
        <begin position="106"/>
        <end position="167"/>
    </location>
</feature>
<reference evidence="3 4" key="1">
    <citation type="journal article" date="2012" name="PLoS Pathog.">
        <title>Diverse lifestyles and strategies of plant pathogenesis encoded in the genomes of eighteen Dothideomycetes fungi.</title>
        <authorList>
            <person name="Ohm R.A."/>
            <person name="Feau N."/>
            <person name="Henrissat B."/>
            <person name="Schoch C.L."/>
            <person name="Horwitz B.A."/>
            <person name="Barry K.W."/>
            <person name="Condon B.J."/>
            <person name="Copeland A.C."/>
            <person name="Dhillon B."/>
            <person name="Glaser F."/>
            <person name="Hesse C.N."/>
            <person name="Kosti I."/>
            <person name="LaButti K."/>
            <person name="Lindquist E.A."/>
            <person name="Lucas S."/>
            <person name="Salamov A.A."/>
            <person name="Bradshaw R.E."/>
            <person name="Ciuffetti L."/>
            <person name="Hamelin R.C."/>
            <person name="Kema G.H.J."/>
            <person name="Lawrence C."/>
            <person name="Scott J.A."/>
            <person name="Spatafora J.W."/>
            <person name="Turgeon B.G."/>
            <person name="de Wit P.J.G.M."/>
            <person name="Zhong S."/>
            <person name="Goodwin S.B."/>
            <person name="Grigoriev I.V."/>
        </authorList>
    </citation>
    <scope>NUCLEOTIDE SEQUENCE [LARGE SCALE GENOMIC DNA]</scope>
    <source>
        <strain evidence="3 4">SO2202</strain>
    </source>
</reference>
<accession>M3CP32</accession>
<dbReference type="PANTHER" id="PTHR12834:SF12">
    <property type="entry name" value="SIGNAL RECOGNITION PARTICLE 9 KDA PROTEIN"/>
    <property type="match status" value="1"/>
</dbReference>
<protein>
    <recommendedName>
        <fullName evidence="2">SRP9 domain-containing protein</fullName>
    </recommendedName>
</protein>
<dbReference type="eggNOG" id="ENOG502SD1I">
    <property type="taxonomic scope" value="Eukaryota"/>
</dbReference>
<sequence length="167" mass="18051">MVLLGTSEEWQQQTSLLLEARPTTTRITTKYNIPNLDSPKYQQKLKKRKRDANGEDKDGTNATPLVPRATLTLKAYDPESGVVLKFKTDRAAEVGRLVNGLGRVGRQMAALPEKEETQDSKMEDVVGAEGTTEIAAQTSASAASGAKPQSQPQQAGGGGKKKKKNKK</sequence>
<dbReference type="EMBL" id="KB456261">
    <property type="protein sequence ID" value="EMF15538.1"/>
    <property type="molecule type" value="Genomic_DNA"/>
</dbReference>
<keyword evidence="4" id="KW-1185">Reference proteome</keyword>
<proteinExistence type="predicted"/>
<dbReference type="HOGENOM" id="CLU_096859_1_0_1"/>
<dbReference type="GO" id="GO:0005786">
    <property type="term" value="C:signal recognition particle, endoplasmic reticulum targeting"/>
    <property type="evidence" value="ECO:0007669"/>
    <property type="project" value="TreeGrafter"/>
</dbReference>
<name>M3CP32_SPHMS</name>
<gene>
    <name evidence="3" type="ORF">SEPMUDRAFT_147396</name>
</gene>
<feature type="domain" description="SRP9" evidence="2">
    <location>
        <begin position="6"/>
        <end position="108"/>
    </location>
</feature>
<feature type="compositionally biased region" description="Basic and acidic residues" evidence="1">
    <location>
        <begin position="112"/>
        <end position="124"/>
    </location>
</feature>
<evidence type="ECO:0000259" key="2">
    <source>
        <dbReference type="Pfam" id="PF05486"/>
    </source>
</evidence>
<dbReference type="InterPro" id="IPR039432">
    <property type="entry name" value="SRP9_dom"/>
</dbReference>
<evidence type="ECO:0000256" key="1">
    <source>
        <dbReference type="SAM" id="MobiDB-lite"/>
    </source>
</evidence>
<evidence type="ECO:0000313" key="3">
    <source>
        <dbReference type="EMBL" id="EMF15538.1"/>
    </source>
</evidence>
<evidence type="ECO:0000313" key="4">
    <source>
        <dbReference type="Proteomes" id="UP000016931"/>
    </source>
</evidence>
<dbReference type="Proteomes" id="UP000016931">
    <property type="component" value="Unassembled WGS sequence"/>
</dbReference>
<dbReference type="AlphaFoldDB" id="M3CP32"/>
<dbReference type="RefSeq" id="XP_016763659.1">
    <property type="nucleotide sequence ID" value="XM_016904273.1"/>
</dbReference>
<dbReference type="OrthoDB" id="5419752at2759"/>
<dbReference type="GO" id="GO:0006614">
    <property type="term" value="P:SRP-dependent cotranslational protein targeting to membrane"/>
    <property type="evidence" value="ECO:0007669"/>
    <property type="project" value="InterPro"/>
</dbReference>